<gene>
    <name evidence="1" type="ORF">Mia14_1026</name>
</gene>
<dbReference type="RefSeq" id="WP_088820585.1">
    <property type="nucleotide sequence ID" value="NZ_CP019964.1"/>
</dbReference>
<dbReference type="SUPFAM" id="SSF52540">
    <property type="entry name" value="P-loop containing nucleoside triphosphate hydrolases"/>
    <property type="match status" value="1"/>
</dbReference>
<evidence type="ECO:0000313" key="2">
    <source>
        <dbReference type="Proteomes" id="UP000197679"/>
    </source>
</evidence>
<keyword evidence="2" id="KW-1185">Reference proteome</keyword>
<dbReference type="Gene3D" id="3.40.50.300">
    <property type="entry name" value="P-loop containing nucleotide triphosphate hydrolases"/>
    <property type="match status" value="1"/>
</dbReference>
<dbReference type="Proteomes" id="UP000197679">
    <property type="component" value="Chromosome"/>
</dbReference>
<dbReference type="GO" id="GO:0016301">
    <property type="term" value="F:kinase activity"/>
    <property type="evidence" value="ECO:0007669"/>
    <property type="project" value="UniProtKB-KW"/>
</dbReference>
<name>A0A218NP80_9ARCH</name>
<accession>A0A218NP80</accession>
<evidence type="ECO:0000313" key="1">
    <source>
        <dbReference type="EMBL" id="ASI14292.1"/>
    </source>
</evidence>
<dbReference type="InterPro" id="IPR027417">
    <property type="entry name" value="P-loop_NTPase"/>
</dbReference>
<reference evidence="1 2" key="1">
    <citation type="journal article" date="2017" name="Nat. Commun.">
        <title>'ARMAN' archaea depend on association with euryarchaeal host in culture and in situ.</title>
        <authorList>
            <person name="Golyshina O."/>
            <person name="Toshchakov S."/>
            <person name="Makarova K."/>
            <person name="Gavrilov S."/>
            <person name="Korzhenkov A."/>
            <person name="La Cono V."/>
            <person name="Arcadi E."/>
            <person name="Nechitaylo T."/>
            <person name="Ferrer M."/>
            <person name="Kublanov I."/>
            <person name="Wolf Y."/>
            <person name="Yakimov M."/>
            <person name="Golyshin P."/>
            <person name="Slesarev A."/>
            <person name="Kozyavkin S."/>
        </authorList>
    </citation>
    <scope>NUCLEOTIDE SEQUENCE [LARGE SCALE GENOMIC DNA]</scope>
    <source>
        <strain evidence="1 2">Mia14</strain>
    </source>
</reference>
<keyword evidence="1" id="KW-0808">Transferase</keyword>
<keyword evidence="1" id="KW-0418">Kinase</keyword>
<dbReference type="AlphaFoldDB" id="A0A218NP80"/>
<sequence>MENKSVILVLGIPGSGKTTILDGVEGYKDYKYVNVGTIMKKTTEEIYKEGIDRDKIRYLKESEIDHIRDRTFEKIIEMEGKILVDTHSSIEREGKFITGLPYETELMKHIKSVIYIDAAPEEILYRRSLDKSRKREDDDEYMLNMQRDFNISTLSFYMSYLNIPVYMLNNKHDKVSESIRRMKKILDMIDLEQQ</sequence>
<dbReference type="Pfam" id="PF13207">
    <property type="entry name" value="AAA_17"/>
    <property type="match status" value="1"/>
</dbReference>
<proteinExistence type="predicted"/>
<dbReference type="EMBL" id="CP019964">
    <property type="protein sequence ID" value="ASI14292.1"/>
    <property type="molecule type" value="Genomic_DNA"/>
</dbReference>
<organism evidence="1 2">
    <name type="scientific">Candidatus Mancarchaeum acidiphilum</name>
    <dbReference type="NCBI Taxonomy" id="1920749"/>
    <lineage>
        <taxon>Archaea</taxon>
        <taxon>Candidatus Micrarchaeota</taxon>
        <taxon>Candidatus Mancarchaeum</taxon>
    </lineage>
</organism>
<dbReference type="GeneID" id="33314561"/>
<dbReference type="OrthoDB" id="26198at2157"/>
<dbReference type="KEGG" id="marh:Mia14_1026"/>
<protein>
    <submittedName>
        <fullName evidence="1">Adenylate kinase</fullName>
    </submittedName>
</protein>